<keyword evidence="3" id="KW-1185">Reference proteome</keyword>
<name>B4VWE8_9CYAN</name>
<sequence length="100" mass="11087">MGELGEQGEQGELGKLGKQGEQGKQGKQRVIRCRDVAGYVWNSEGGFCRNVTINSYNKIPKPAPTHSRAMPSNAVKVKIRIPERNCPEIGQNAQNYKRTC</sequence>
<gene>
    <name evidence="2" type="ORF">MC7420_6683</name>
</gene>
<accession>B4VWE8</accession>
<evidence type="ECO:0000256" key="1">
    <source>
        <dbReference type="SAM" id="MobiDB-lite"/>
    </source>
</evidence>
<proteinExistence type="predicted"/>
<dbReference type="AlphaFoldDB" id="B4VWE8"/>
<dbReference type="STRING" id="118168.MC7420_6683"/>
<evidence type="ECO:0000313" key="2">
    <source>
        <dbReference type="EMBL" id="EDX73635.1"/>
    </source>
</evidence>
<dbReference type="Proteomes" id="UP000003835">
    <property type="component" value="Unassembled WGS sequence"/>
</dbReference>
<reference evidence="2 3" key="1">
    <citation type="submission" date="2008-07" db="EMBL/GenBank/DDBJ databases">
        <authorList>
            <person name="Tandeau de Marsac N."/>
            <person name="Ferriera S."/>
            <person name="Johnson J."/>
            <person name="Kravitz S."/>
            <person name="Beeson K."/>
            <person name="Sutton G."/>
            <person name="Rogers Y.-H."/>
            <person name="Friedman R."/>
            <person name="Frazier M."/>
            <person name="Venter J.C."/>
        </authorList>
    </citation>
    <scope>NUCLEOTIDE SEQUENCE [LARGE SCALE GENOMIC DNA]</scope>
    <source>
        <strain evidence="2 3">PCC 7420</strain>
    </source>
</reference>
<feature type="region of interest" description="Disordered" evidence="1">
    <location>
        <begin position="1"/>
        <end position="29"/>
    </location>
</feature>
<dbReference type="EMBL" id="DS989856">
    <property type="protein sequence ID" value="EDX73635.1"/>
    <property type="molecule type" value="Genomic_DNA"/>
</dbReference>
<protein>
    <recommendedName>
        <fullName evidence="4">Collagen triple helix repeat protein</fullName>
    </recommendedName>
</protein>
<dbReference type="HOGENOM" id="CLU_2300986_0_0_3"/>
<organism evidence="2 3">
    <name type="scientific">Coleofasciculus chthonoplastes PCC 7420</name>
    <dbReference type="NCBI Taxonomy" id="118168"/>
    <lineage>
        <taxon>Bacteria</taxon>
        <taxon>Bacillati</taxon>
        <taxon>Cyanobacteriota</taxon>
        <taxon>Cyanophyceae</taxon>
        <taxon>Coleofasciculales</taxon>
        <taxon>Coleofasciculaceae</taxon>
        <taxon>Coleofasciculus</taxon>
    </lineage>
</organism>
<evidence type="ECO:0000313" key="3">
    <source>
        <dbReference type="Proteomes" id="UP000003835"/>
    </source>
</evidence>
<evidence type="ECO:0008006" key="4">
    <source>
        <dbReference type="Google" id="ProtNLM"/>
    </source>
</evidence>